<proteinExistence type="predicted"/>
<dbReference type="EMBL" id="CP115541">
    <property type="protein sequence ID" value="WNH51872.1"/>
    <property type="molecule type" value="Genomic_DNA"/>
</dbReference>
<evidence type="ECO:0000256" key="1">
    <source>
        <dbReference type="SAM" id="SignalP"/>
    </source>
</evidence>
<dbReference type="RefSeq" id="WP_311191090.1">
    <property type="nucleotide sequence ID" value="NZ_CP115541.1"/>
</dbReference>
<dbReference type="InterPro" id="IPR009560">
    <property type="entry name" value="DUF1176"/>
</dbReference>
<keyword evidence="1" id="KW-0732">Signal</keyword>
<accession>A0ABY9YLV3</accession>
<dbReference type="Proteomes" id="UP001302072">
    <property type="component" value="Chromosome"/>
</dbReference>
<organism evidence="2 3">
    <name type="scientific">Stenotrophomonas oahuensis</name>
    <dbReference type="NCBI Taxonomy" id="3003271"/>
    <lineage>
        <taxon>Bacteria</taxon>
        <taxon>Pseudomonadati</taxon>
        <taxon>Pseudomonadota</taxon>
        <taxon>Gammaproteobacteria</taxon>
        <taxon>Lysobacterales</taxon>
        <taxon>Lysobacteraceae</taxon>
        <taxon>Stenotrophomonas</taxon>
    </lineage>
</organism>
<reference evidence="2 3" key="1">
    <citation type="submission" date="2022-12" db="EMBL/GenBank/DDBJ databases">
        <title>Two new species, Stenotrophomonas aracearum and Stenotrophomonas oahuensis, isolated from Anthurium (Araceae family) in Hawaii.</title>
        <authorList>
            <person name="Chunag S.C."/>
            <person name="Dobhal S."/>
            <person name="Alvarez A."/>
            <person name="Arif M."/>
        </authorList>
    </citation>
    <scope>NUCLEOTIDE SEQUENCE [LARGE SCALE GENOMIC DNA]</scope>
    <source>
        <strain evidence="2 3">A5586</strain>
    </source>
</reference>
<feature type="signal peptide" evidence="1">
    <location>
        <begin position="1"/>
        <end position="19"/>
    </location>
</feature>
<keyword evidence="3" id="KW-1185">Reference proteome</keyword>
<sequence>MRLPLACLLLATLLPAAHAAPLKGVEFTHNDWTLACDNTRTCRAAGYQNEDAGDDPVSVLLTRKGGPNQPITGQLMLGEYEESDLPSAVSLQINGTSLGAVKENTDFSAAQVSALLKALVKDSRIELIGNNGRRWALSDRGASAVLLKMDEFQGRLGTPGAIMRKGNRAEASVLPALPVPVVTLGKRVQTTAADEALASVPALRAALAAATSADDCDALHPAEGTQFDEEPQPVTVKRLDSKHLLASTVCWRGAYNEGSGYWVVNDRAPYQPRYITNLGVDDDTRTISASHKSRGLGDCWSTAAWAWNGSEYVQTDDSNTGLCRLVAAGGAWQMPSLVSEIKEP</sequence>
<feature type="chain" id="PRO_5045859543" evidence="1">
    <location>
        <begin position="20"/>
        <end position="344"/>
    </location>
</feature>
<evidence type="ECO:0000313" key="3">
    <source>
        <dbReference type="Proteomes" id="UP001302072"/>
    </source>
</evidence>
<evidence type="ECO:0000313" key="2">
    <source>
        <dbReference type="EMBL" id="WNH51872.1"/>
    </source>
</evidence>
<protein>
    <submittedName>
        <fullName evidence="2">DUF1176 domain-containing protein</fullName>
    </submittedName>
</protein>
<gene>
    <name evidence="2" type="ORF">PDM29_16210</name>
</gene>
<dbReference type="Pfam" id="PF06674">
    <property type="entry name" value="DUF1176"/>
    <property type="match status" value="1"/>
</dbReference>
<name>A0ABY9YLV3_9GAMM</name>